<dbReference type="InterPro" id="IPR027417">
    <property type="entry name" value="P-loop_NTPase"/>
</dbReference>
<name>A0AAU7UBP5_9DEIO</name>
<dbReference type="RefSeq" id="WP_350243832.1">
    <property type="nucleotide sequence ID" value="NZ_CP158299.1"/>
</dbReference>
<organism evidence="1">
    <name type="scientific">Deinococcus sonorensis KR-87</name>
    <dbReference type="NCBI Taxonomy" id="694439"/>
    <lineage>
        <taxon>Bacteria</taxon>
        <taxon>Thermotogati</taxon>
        <taxon>Deinococcota</taxon>
        <taxon>Deinococci</taxon>
        <taxon>Deinococcales</taxon>
        <taxon>Deinococcaceae</taxon>
        <taxon>Deinococcus</taxon>
    </lineage>
</organism>
<gene>
    <name evidence="1" type="ORF">ABOD76_05660</name>
</gene>
<dbReference type="EMBL" id="CP158299">
    <property type="protein sequence ID" value="XBV85790.1"/>
    <property type="molecule type" value="Genomic_DNA"/>
</dbReference>
<dbReference type="KEGG" id="dsc:ABOD76_05660"/>
<proteinExistence type="predicted"/>
<sequence length="168" mass="18622">MNTGTVHLIYGPQGAGKSTLAAQLAREHGAVSFSIDEWMKRLYLPDLTPATSLEWVLERTRRCEGLIWSVCLQVLPHGTDVVLDLGPLRREDRQRLRALAQTAGVAVQAHFVDAQLDERRRRVFGRNQQQGENSAFAVSPEMFALMEGQFGLVGRLELALSRPAQAAS</sequence>
<dbReference type="AlphaFoldDB" id="A0AAU7UBP5"/>
<accession>A0AAU7UBP5</accession>
<dbReference type="Pfam" id="PF13671">
    <property type="entry name" value="AAA_33"/>
    <property type="match status" value="1"/>
</dbReference>
<reference evidence="1" key="1">
    <citation type="submission" date="2024-06" db="EMBL/GenBank/DDBJ databases">
        <title>Draft Genome Sequence of Deinococcus sonorensis Type Strain KR-87, a Biofilm Producing Representative of the Genus Deinococcus.</title>
        <authorList>
            <person name="Boren L.S."/>
            <person name="Grosso R.A."/>
            <person name="Hugenberg-Cox A.N."/>
            <person name="Hill J.T.E."/>
            <person name="Albert C.M."/>
            <person name="Tuohy J.M."/>
        </authorList>
    </citation>
    <scope>NUCLEOTIDE SEQUENCE</scope>
    <source>
        <strain evidence="1">KR-87</strain>
    </source>
</reference>
<protein>
    <submittedName>
        <fullName evidence="1">ATP-binding protein</fullName>
    </submittedName>
</protein>
<keyword evidence="1" id="KW-0067">ATP-binding</keyword>
<keyword evidence="1" id="KW-0547">Nucleotide-binding</keyword>
<dbReference type="SUPFAM" id="SSF52540">
    <property type="entry name" value="P-loop containing nucleoside triphosphate hydrolases"/>
    <property type="match status" value="1"/>
</dbReference>
<dbReference type="Gene3D" id="3.40.50.300">
    <property type="entry name" value="P-loop containing nucleotide triphosphate hydrolases"/>
    <property type="match status" value="1"/>
</dbReference>
<dbReference type="GO" id="GO:0005524">
    <property type="term" value="F:ATP binding"/>
    <property type="evidence" value="ECO:0007669"/>
    <property type="project" value="UniProtKB-KW"/>
</dbReference>
<evidence type="ECO:0000313" key="1">
    <source>
        <dbReference type="EMBL" id="XBV85790.1"/>
    </source>
</evidence>